<name>A0A857JD13_9BURK</name>
<sequence length="331" mass="37352">MEFPPYRHADACAPMLRTETEQDTSGGQPAPAPPSAAGEGFLDRLPQRAPQVLQSRCESLFAFIGYPSPDKLLIESRYRGLMRLCAGLPRSKPAWPELNGRLEQLHQDLGGIQGRSFEPTQRFELLDEVCRMEEEARLLLFSLYRKGLRKEEEDALLRKHAPGATQWMKPSTLSARSSLVSDSLEDSEPEPGLEFEPVFLPAFESGLRQRMLPPSHPEFMAAAPLPDPLPDPMPFSMDVRRIANLKAVLQRAWDRTDGKGQIEGRHAAALFFQLLEVAGADIRYFTDQSPEMSGKYLDLREVLQQALDLMPETRMKAIAHIAWEYLEELQP</sequence>
<dbReference type="KEGG" id="xyk:GT347_23285"/>
<evidence type="ECO:0000256" key="1">
    <source>
        <dbReference type="SAM" id="MobiDB-lite"/>
    </source>
</evidence>
<organism evidence="2 3">
    <name type="scientific">Xylophilus rhododendri</name>
    <dbReference type="NCBI Taxonomy" id="2697032"/>
    <lineage>
        <taxon>Bacteria</taxon>
        <taxon>Pseudomonadati</taxon>
        <taxon>Pseudomonadota</taxon>
        <taxon>Betaproteobacteria</taxon>
        <taxon>Burkholderiales</taxon>
        <taxon>Xylophilus</taxon>
    </lineage>
</organism>
<gene>
    <name evidence="2" type="ORF">GT347_23285</name>
</gene>
<evidence type="ECO:0000313" key="2">
    <source>
        <dbReference type="EMBL" id="QHJ00649.1"/>
    </source>
</evidence>
<evidence type="ECO:0000313" key="3">
    <source>
        <dbReference type="Proteomes" id="UP000464787"/>
    </source>
</evidence>
<dbReference type="Proteomes" id="UP000464787">
    <property type="component" value="Chromosome"/>
</dbReference>
<dbReference type="RefSeq" id="WP_160554458.1">
    <property type="nucleotide sequence ID" value="NZ_CP047650.1"/>
</dbReference>
<dbReference type="EMBL" id="CP047650">
    <property type="protein sequence ID" value="QHJ00649.1"/>
    <property type="molecule type" value="Genomic_DNA"/>
</dbReference>
<keyword evidence="3" id="KW-1185">Reference proteome</keyword>
<reference evidence="2 3" key="1">
    <citation type="submission" date="2020-01" db="EMBL/GenBank/DDBJ databases">
        <title>Genome sequencing of strain KACC 21265.</title>
        <authorList>
            <person name="Heo J."/>
            <person name="Kim S.-J."/>
            <person name="Kim J.-S."/>
            <person name="Hong S.-B."/>
            <person name="Kwon S.-W."/>
        </authorList>
    </citation>
    <scope>NUCLEOTIDE SEQUENCE [LARGE SCALE GENOMIC DNA]</scope>
    <source>
        <strain evidence="2 3">KACC 21265</strain>
    </source>
</reference>
<protein>
    <submittedName>
        <fullName evidence="2">Uncharacterized protein</fullName>
    </submittedName>
</protein>
<accession>A0A857JD13</accession>
<feature type="region of interest" description="Disordered" evidence="1">
    <location>
        <begin position="18"/>
        <end position="41"/>
    </location>
</feature>
<dbReference type="AlphaFoldDB" id="A0A857JD13"/>
<proteinExistence type="predicted"/>